<keyword evidence="1 3" id="KW-0378">Hydrolase</keyword>
<dbReference type="PROSITE" id="PS00708">
    <property type="entry name" value="PRO_ENDOPEP_SER"/>
    <property type="match status" value="1"/>
</dbReference>
<dbReference type="AlphaFoldDB" id="A0A9W6NFT5"/>
<feature type="domain" description="Peptidase S9 prolyl oligopeptidase catalytic" evidence="2">
    <location>
        <begin position="55"/>
        <end position="239"/>
    </location>
</feature>
<dbReference type="PANTHER" id="PTHR22946:SF5">
    <property type="entry name" value="PEPTIDASE S9 PROLYL OLIGOPEPTIDASE CATALYTIC DOMAIN-CONTAINING PROTEIN"/>
    <property type="match status" value="1"/>
</dbReference>
<dbReference type="Gene3D" id="3.40.50.1820">
    <property type="entry name" value="alpha/beta hydrolase"/>
    <property type="match status" value="1"/>
</dbReference>
<dbReference type="PANTHER" id="PTHR22946">
    <property type="entry name" value="DIENELACTONE HYDROLASE DOMAIN-CONTAINING PROTEIN-RELATED"/>
    <property type="match status" value="1"/>
</dbReference>
<gene>
    <name evidence="3" type="ORF">GCM10017655_20380</name>
</gene>
<evidence type="ECO:0000256" key="1">
    <source>
        <dbReference type="ARBA" id="ARBA00022801"/>
    </source>
</evidence>
<sequence length="256" mass="28620">MPAHSQTVDIHVDDEVIAGTLMSPEQKVPGILFVHGWGGSQQRDLARAKGIAGFGCVCLTFDLRGHERTSGSKQTVTREQNLADIVAAYDQLARHPAIDPEKIAVIGSSYGGYLAAFLTDIRPVRWLALRVPALYWDEEWTLPKQLLDRERLARYRRTLCLPEQNRALACCSRFTGDVLLVESEHDDYVPHTTLMSYRAAFEKAHSLTHRMVDGADHALSQDSDQKAYTSILTSWVSEMIIGARTADYPHHSAIYS</sequence>
<organism evidence="3 4">
    <name type="scientific">Pseudomonas turukhanskensis</name>
    <dbReference type="NCBI Taxonomy" id="1806536"/>
    <lineage>
        <taxon>Bacteria</taxon>
        <taxon>Pseudomonadati</taxon>
        <taxon>Pseudomonadota</taxon>
        <taxon>Gammaproteobacteria</taxon>
        <taxon>Pseudomonadales</taxon>
        <taxon>Pseudomonadaceae</taxon>
        <taxon>Pseudomonas</taxon>
    </lineage>
</organism>
<dbReference type="GO" id="GO:0004252">
    <property type="term" value="F:serine-type endopeptidase activity"/>
    <property type="evidence" value="ECO:0007669"/>
    <property type="project" value="InterPro"/>
</dbReference>
<dbReference type="SUPFAM" id="SSF53474">
    <property type="entry name" value="alpha/beta-Hydrolases"/>
    <property type="match status" value="1"/>
</dbReference>
<keyword evidence="4" id="KW-1185">Reference proteome</keyword>
<accession>A0A9W6NFT5</accession>
<protein>
    <submittedName>
        <fullName evidence="3">Alpha/beta hydrolase</fullName>
    </submittedName>
</protein>
<evidence type="ECO:0000313" key="3">
    <source>
        <dbReference type="EMBL" id="GLK88976.1"/>
    </source>
</evidence>
<dbReference type="Pfam" id="PF00326">
    <property type="entry name" value="Peptidase_S9"/>
    <property type="match status" value="1"/>
</dbReference>
<dbReference type="InterPro" id="IPR001375">
    <property type="entry name" value="Peptidase_S9_cat"/>
</dbReference>
<evidence type="ECO:0000259" key="2">
    <source>
        <dbReference type="Pfam" id="PF00326"/>
    </source>
</evidence>
<name>A0A9W6NFT5_9PSED</name>
<dbReference type="EMBL" id="BSFN01000004">
    <property type="protein sequence ID" value="GLK88976.1"/>
    <property type="molecule type" value="Genomic_DNA"/>
</dbReference>
<dbReference type="RefSeq" id="WP_271195175.1">
    <property type="nucleotide sequence ID" value="NZ_BSFN01000004.1"/>
</dbReference>
<dbReference type="InterPro" id="IPR050261">
    <property type="entry name" value="FrsA_esterase"/>
</dbReference>
<dbReference type="InterPro" id="IPR029058">
    <property type="entry name" value="AB_hydrolase_fold"/>
</dbReference>
<evidence type="ECO:0000313" key="4">
    <source>
        <dbReference type="Proteomes" id="UP001143328"/>
    </source>
</evidence>
<comment type="caution">
    <text evidence="3">The sequence shown here is derived from an EMBL/GenBank/DDBJ whole genome shotgun (WGS) entry which is preliminary data.</text>
</comment>
<proteinExistence type="predicted"/>
<reference evidence="3" key="2">
    <citation type="submission" date="2023-01" db="EMBL/GenBank/DDBJ databases">
        <authorList>
            <person name="Sun Q."/>
            <person name="Evtushenko L."/>
        </authorList>
    </citation>
    <scope>NUCLEOTIDE SEQUENCE</scope>
    <source>
        <strain evidence="3">VKM B-2935</strain>
    </source>
</reference>
<reference evidence="3" key="1">
    <citation type="journal article" date="2014" name="Int. J. Syst. Evol. Microbiol.">
        <title>Complete genome sequence of Corynebacterium casei LMG S-19264T (=DSM 44701T), isolated from a smear-ripened cheese.</title>
        <authorList>
            <consortium name="US DOE Joint Genome Institute (JGI-PGF)"/>
            <person name="Walter F."/>
            <person name="Albersmeier A."/>
            <person name="Kalinowski J."/>
            <person name="Ruckert C."/>
        </authorList>
    </citation>
    <scope>NUCLEOTIDE SEQUENCE</scope>
    <source>
        <strain evidence="3">VKM B-2935</strain>
    </source>
</reference>
<dbReference type="Proteomes" id="UP001143328">
    <property type="component" value="Unassembled WGS sequence"/>
</dbReference>
<dbReference type="GO" id="GO:0006508">
    <property type="term" value="P:proteolysis"/>
    <property type="evidence" value="ECO:0007669"/>
    <property type="project" value="InterPro"/>
</dbReference>
<dbReference type="InterPro" id="IPR002471">
    <property type="entry name" value="Pept_S9_AS"/>
</dbReference>